<dbReference type="CDD" id="cd18584">
    <property type="entry name" value="ABC_6TM_AarD_CydD"/>
    <property type="match status" value="1"/>
</dbReference>
<dbReference type="SMART" id="SM00382">
    <property type="entry name" value="AAA"/>
    <property type="match status" value="1"/>
</dbReference>
<dbReference type="PROSITE" id="PS00211">
    <property type="entry name" value="ABC_TRANSPORTER_1"/>
    <property type="match status" value="1"/>
</dbReference>
<dbReference type="InterPro" id="IPR003593">
    <property type="entry name" value="AAA+_ATPase"/>
</dbReference>
<dbReference type="Proteomes" id="UP000481339">
    <property type="component" value="Unassembled WGS sequence"/>
</dbReference>
<evidence type="ECO:0000313" key="11">
    <source>
        <dbReference type="EMBL" id="KAB1631685.1"/>
    </source>
</evidence>
<keyword evidence="4" id="KW-0067">ATP-binding</keyword>
<dbReference type="InterPro" id="IPR014216">
    <property type="entry name" value="ABC_transptr_CydD"/>
</dbReference>
<dbReference type="InterPro" id="IPR003439">
    <property type="entry name" value="ABC_transporter-like_ATP-bd"/>
</dbReference>
<feature type="transmembrane region" description="Helical" evidence="8">
    <location>
        <begin position="146"/>
        <end position="166"/>
    </location>
</feature>
<keyword evidence="3" id="KW-0547">Nucleotide-binding</keyword>
<dbReference type="SUPFAM" id="SSF90123">
    <property type="entry name" value="ABC transporter transmembrane region"/>
    <property type="match status" value="1"/>
</dbReference>
<feature type="domain" description="ABC transmembrane type-1" evidence="10">
    <location>
        <begin position="31"/>
        <end position="314"/>
    </location>
</feature>
<dbReference type="InterPro" id="IPR027417">
    <property type="entry name" value="P-loop_NTPase"/>
</dbReference>
<feature type="transmembrane region" description="Helical" evidence="8">
    <location>
        <begin position="173"/>
        <end position="192"/>
    </location>
</feature>
<dbReference type="AlphaFoldDB" id="A0A7C8BMR9"/>
<reference evidence="11 12" key="1">
    <citation type="submission" date="2019-09" db="EMBL/GenBank/DDBJ databases">
        <title>Phylogeny of genus Pseudoclavibacter and closely related genus.</title>
        <authorList>
            <person name="Li Y."/>
        </authorList>
    </citation>
    <scope>NUCLEOTIDE SEQUENCE [LARGE SCALE GENOMIC DNA]</scope>
    <source>
        <strain evidence="11 12">JCM 16921</strain>
    </source>
</reference>
<name>A0A7C8BMR9_9MICO</name>
<dbReference type="EMBL" id="WBKA01000005">
    <property type="protein sequence ID" value="KAB1631685.1"/>
    <property type="molecule type" value="Genomic_DNA"/>
</dbReference>
<dbReference type="Gene3D" id="3.40.50.300">
    <property type="entry name" value="P-loop containing nucleotide triphosphate hydrolases"/>
    <property type="match status" value="1"/>
</dbReference>
<comment type="subcellular location">
    <subcellularLocation>
        <location evidence="1">Cell membrane</location>
        <topology evidence="1">Multi-pass membrane protein</topology>
    </subcellularLocation>
</comment>
<dbReference type="PANTHER" id="PTHR24221">
    <property type="entry name" value="ATP-BINDING CASSETTE SUB-FAMILY B"/>
    <property type="match status" value="1"/>
</dbReference>
<dbReference type="Gene3D" id="1.20.1560.10">
    <property type="entry name" value="ABC transporter type 1, transmembrane domain"/>
    <property type="match status" value="1"/>
</dbReference>
<dbReference type="PROSITE" id="PS50929">
    <property type="entry name" value="ABC_TM1F"/>
    <property type="match status" value="1"/>
</dbReference>
<dbReference type="InterPro" id="IPR036640">
    <property type="entry name" value="ABC1_TM_sf"/>
</dbReference>
<feature type="transmembrane region" description="Helical" evidence="8">
    <location>
        <begin position="28"/>
        <end position="52"/>
    </location>
</feature>
<gene>
    <name evidence="11" type="primary">cydD</name>
    <name evidence="11" type="ORF">F8O02_07005</name>
</gene>
<feature type="domain" description="ABC transporter" evidence="9">
    <location>
        <begin position="379"/>
        <end position="596"/>
    </location>
</feature>
<keyword evidence="6 8" id="KW-0472">Membrane</keyword>
<dbReference type="Pfam" id="PF00005">
    <property type="entry name" value="ABC_tran"/>
    <property type="match status" value="1"/>
</dbReference>
<keyword evidence="2 8" id="KW-0812">Transmembrane</keyword>
<dbReference type="InterPro" id="IPR039421">
    <property type="entry name" value="Type_1_exporter"/>
</dbReference>
<evidence type="ECO:0000256" key="1">
    <source>
        <dbReference type="ARBA" id="ARBA00004651"/>
    </source>
</evidence>
<dbReference type="GO" id="GO:0140359">
    <property type="term" value="F:ABC-type transporter activity"/>
    <property type="evidence" value="ECO:0007669"/>
    <property type="project" value="InterPro"/>
</dbReference>
<dbReference type="Pfam" id="PF00664">
    <property type="entry name" value="ABC_membrane"/>
    <property type="match status" value="1"/>
</dbReference>
<organism evidence="11 12">
    <name type="scientific">Pseudoclavibacter caeni</name>
    <dbReference type="NCBI Taxonomy" id="908846"/>
    <lineage>
        <taxon>Bacteria</taxon>
        <taxon>Bacillati</taxon>
        <taxon>Actinomycetota</taxon>
        <taxon>Actinomycetes</taxon>
        <taxon>Micrococcales</taxon>
        <taxon>Microbacteriaceae</taxon>
        <taxon>Pseudoclavibacter</taxon>
    </lineage>
</organism>
<evidence type="ECO:0000259" key="10">
    <source>
        <dbReference type="PROSITE" id="PS50929"/>
    </source>
</evidence>
<keyword evidence="5 8" id="KW-1133">Transmembrane helix</keyword>
<dbReference type="InterPro" id="IPR017871">
    <property type="entry name" value="ABC_transporter-like_CS"/>
</dbReference>
<evidence type="ECO:0000313" key="12">
    <source>
        <dbReference type="Proteomes" id="UP000481339"/>
    </source>
</evidence>
<dbReference type="SUPFAM" id="SSF52540">
    <property type="entry name" value="P-loop containing nucleoside triphosphate hydrolases"/>
    <property type="match status" value="1"/>
</dbReference>
<dbReference type="GO" id="GO:0005524">
    <property type="term" value="F:ATP binding"/>
    <property type="evidence" value="ECO:0007669"/>
    <property type="project" value="UniProtKB-KW"/>
</dbReference>
<dbReference type="RefSeq" id="WP_158036538.1">
    <property type="nucleotide sequence ID" value="NZ_BAAAZV010000011.1"/>
</dbReference>
<feature type="transmembrane region" description="Helical" evidence="8">
    <location>
        <begin position="248"/>
        <end position="272"/>
    </location>
</feature>
<dbReference type="NCBIfam" id="TIGR02857">
    <property type="entry name" value="CydD"/>
    <property type="match status" value="1"/>
</dbReference>
<sequence>MPGHVSTTRCTIKPIDPRLLRQARSARAFLALSVLIGVLQVGCVLVFSWAVAQAVAGMLMAHATWSESLGLVTLAAAAQGLRALLAHGWNTSSAVAAARVKRELRERLARHLRRLGPGWLAGRSSAQLATVYGRGLDALDGYFSRFLPQLVLTAIAVPVYLVVLWCEDRASGIIVAVTLPLIPVFMILIGWYTQRVQQAEWDVSRALAGHFVDVVRGLGTLKVFGRQWHQRDVITGVTDAYRVRTMRVLAVSFMSGFVLELAATLAVALVAVSIGTRLISGQTDLYTGLFVLLIAPEAFAPLRLVGAHYHAATEGIAAAADALAVLDEPLPRGEAERAATAGRDVPAEPRSGADRAAMTSTGPATAALAPAVAVTASAREADDLLALEEVAVRRGDRWLPPVSFSAAAGAITVLRGPSGAGKSSLVAALLGFAEARGHARWSGERVDLARGDLRDRIAWSGQRAALFPGTVADNVALGCPDALRDPALVARALATAGAGDLDPGLVVDRSGGGLSGGQAQRVGVARAVHRALAQDRPIVLLDEPTSAVDEQTEQAMLVGLRELASTGRAVLVVSHRPALFAAADHVVTLEPAEVPA</sequence>
<dbReference type="GO" id="GO:0005886">
    <property type="term" value="C:plasma membrane"/>
    <property type="evidence" value="ECO:0007669"/>
    <property type="project" value="UniProtKB-SubCell"/>
</dbReference>
<dbReference type="GO" id="GO:0042883">
    <property type="term" value="P:cysteine transport"/>
    <property type="evidence" value="ECO:0007669"/>
    <property type="project" value="InterPro"/>
</dbReference>
<feature type="region of interest" description="Disordered" evidence="7">
    <location>
        <begin position="335"/>
        <end position="359"/>
    </location>
</feature>
<evidence type="ECO:0000256" key="8">
    <source>
        <dbReference type="SAM" id="Phobius"/>
    </source>
</evidence>
<dbReference type="InterPro" id="IPR011527">
    <property type="entry name" value="ABC1_TM_dom"/>
</dbReference>
<proteinExistence type="predicted"/>
<evidence type="ECO:0000259" key="9">
    <source>
        <dbReference type="PROSITE" id="PS50893"/>
    </source>
</evidence>
<evidence type="ECO:0000256" key="6">
    <source>
        <dbReference type="ARBA" id="ARBA00023136"/>
    </source>
</evidence>
<dbReference type="PROSITE" id="PS50893">
    <property type="entry name" value="ABC_TRANSPORTER_2"/>
    <property type="match status" value="1"/>
</dbReference>
<accession>A0A7C8BMR9</accession>
<evidence type="ECO:0000256" key="7">
    <source>
        <dbReference type="SAM" id="MobiDB-lite"/>
    </source>
</evidence>
<keyword evidence="12" id="KW-1185">Reference proteome</keyword>
<evidence type="ECO:0000256" key="4">
    <source>
        <dbReference type="ARBA" id="ARBA00022840"/>
    </source>
</evidence>
<dbReference type="GO" id="GO:0016887">
    <property type="term" value="F:ATP hydrolysis activity"/>
    <property type="evidence" value="ECO:0007669"/>
    <property type="project" value="InterPro"/>
</dbReference>
<evidence type="ECO:0000256" key="3">
    <source>
        <dbReference type="ARBA" id="ARBA00022741"/>
    </source>
</evidence>
<comment type="caution">
    <text evidence="11">The sequence shown here is derived from an EMBL/GenBank/DDBJ whole genome shotgun (WGS) entry which is preliminary data.</text>
</comment>
<dbReference type="PANTHER" id="PTHR24221:SF590">
    <property type="entry name" value="COMPONENT LINKED WITH THE ASSEMBLY OF CYTOCHROME' TRANSPORT TRANSMEMBRANE ATP-BINDING PROTEIN ABC TRANSPORTER CYDD-RELATED"/>
    <property type="match status" value="1"/>
</dbReference>
<protein>
    <submittedName>
        <fullName evidence="11">Thiol reductant ABC exporter subunit CydD</fullName>
    </submittedName>
</protein>
<evidence type="ECO:0000256" key="2">
    <source>
        <dbReference type="ARBA" id="ARBA00022692"/>
    </source>
</evidence>
<dbReference type="CDD" id="cd03228">
    <property type="entry name" value="ABCC_MRP_Like"/>
    <property type="match status" value="1"/>
</dbReference>
<dbReference type="OrthoDB" id="9806127at2"/>
<evidence type="ECO:0000256" key="5">
    <source>
        <dbReference type="ARBA" id="ARBA00022989"/>
    </source>
</evidence>